<evidence type="ECO:0000256" key="3">
    <source>
        <dbReference type="ARBA" id="ARBA00022833"/>
    </source>
</evidence>
<keyword evidence="2 4" id="KW-0863">Zinc-finger</keyword>
<dbReference type="Gene3D" id="3.30.40.10">
    <property type="entry name" value="Zinc/RING finger domain, C3HC4 (zinc finger)"/>
    <property type="match status" value="1"/>
</dbReference>
<evidence type="ECO:0000256" key="2">
    <source>
        <dbReference type="ARBA" id="ARBA00022771"/>
    </source>
</evidence>
<evidence type="ECO:0000256" key="5">
    <source>
        <dbReference type="SAM" id="SignalP"/>
    </source>
</evidence>
<dbReference type="GO" id="GO:0061630">
    <property type="term" value="F:ubiquitin protein ligase activity"/>
    <property type="evidence" value="ECO:0007669"/>
    <property type="project" value="TreeGrafter"/>
</dbReference>
<keyword evidence="5" id="KW-0732">Signal</keyword>
<dbReference type="PANTHER" id="PTHR45931:SF3">
    <property type="entry name" value="RING ZINC FINGER-CONTAINING PROTEIN"/>
    <property type="match status" value="1"/>
</dbReference>
<evidence type="ECO:0000313" key="7">
    <source>
        <dbReference type="EMBL" id="CAD9171085.1"/>
    </source>
</evidence>
<feature type="domain" description="RING-type" evidence="6">
    <location>
        <begin position="78"/>
        <end position="119"/>
    </location>
</feature>
<sequence length="171" mass="18825">MSLAAAGQFGLELALFLPAVFALLISAEPQGVHRRITNALEGLRRRPPRGATSSAIESATSTVLYEAGTADKENDDVCSICCDVFQDKDRLRVLPCKHHFHAACIDRWLARNCTCPLCKGDITGGHHGEGDDETDEERDAAQEEPTTWRTMLMQSVGWRSDLSSTLSAFYR</sequence>
<evidence type="ECO:0000256" key="4">
    <source>
        <dbReference type="PROSITE-ProRule" id="PRU00175"/>
    </source>
</evidence>
<dbReference type="SUPFAM" id="SSF57850">
    <property type="entry name" value="RING/U-box"/>
    <property type="match status" value="1"/>
</dbReference>
<dbReference type="SMART" id="SM00184">
    <property type="entry name" value="RING"/>
    <property type="match status" value="1"/>
</dbReference>
<gene>
    <name evidence="7" type="ORF">ACAT0790_LOCUS47854</name>
</gene>
<protein>
    <recommendedName>
        <fullName evidence="6">RING-type domain-containing protein</fullName>
    </recommendedName>
</protein>
<feature type="chain" id="PRO_5030690032" description="RING-type domain-containing protein" evidence="5">
    <location>
        <begin position="23"/>
        <end position="171"/>
    </location>
</feature>
<keyword evidence="3" id="KW-0862">Zinc</keyword>
<dbReference type="GO" id="GO:0008270">
    <property type="term" value="F:zinc ion binding"/>
    <property type="evidence" value="ECO:0007669"/>
    <property type="project" value="UniProtKB-KW"/>
</dbReference>
<keyword evidence="1" id="KW-0479">Metal-binding</keyword>
<dbReference type="InterPro" id="IPR051834">
    <property type="entry name" value="RING_finger_E3_ligase"/>
</dbReference>
<dbReference type="InterPro" id="IPR013083">
    <property type="entry name" value="Znf_RING/FYVE/PHD"/>
</dbReference>
<accession>A0A7S1RMU8</accession>
<reference evidence="7" key="1">
    <citation type="submission" date="2021-01" db="EMBL/GenBank/DDBJ databases">
        <authorList>
            <person name="Corre E."/>
            <person name="Pelletier E."/>
            <person name="Niang G."/>
            <person name="Scheremetjew M."/>
            <person name="Finn R."/>
            <person name="Kale V."/>
            <person name="Holt S."/>
            <person name="Cochrane G."/>
            <person name="Meng A."/>
            <person name="Brown T."/>
            <person name="Cohen L."/>
        </authorList>
    </citation>
    <scope>NUCLEOTIDE SEQUENCE</scope>
    <source>
        <strain evidence="7">OF101</strain>
    </source>
</reference>
<organism evidence="7">
    <name type="scientific">Alexandrium catenella</name>
    <name type="common">Red tide dinoflagellate</name>
    <name type="synonym">Gonyaulax catenella</name>
    <dbReference type="NCBI Taxonomy" id="2925"/>
    <lineage>
        <taxon>Eukaryota</taxon>
        <taxon>Sar</taxon>
        <taxon>Alveolata</taxon>
        <taxon>Dinophyceae</taxon>
        <taxon>Gonyaulacales</taxon>
        <taxon>Pyrocystaceae</taxon>
        <taxon>Alexandrium</taxon>
    </lineage>
</organism>
<name>A0A7S1RMU8_ALECA</name>
<dbReference type="Pfam" id="PF13639">
    <property type="entry name" value="zf-RING_2"/>
    <property type="match status" value="1"/>
</dbReference>
<dbReference type="GO" id="GO:0006511">
    <property type="term" value="P:ubiquitin-dependent protein catabolic process"/>
    <property type="evidence" value="ECO:0007669"/>
    <property type="project" value="TreeGrafter"/>
</dbReference>
<feature type="signal peptide" evidence="5">
    <location>
        <begin position="1"/>
        <end position="22"/>
    </location>
</feature>
<dbReference type="GO" id="GO:0005634">
    <property type="term" value="C:nucleus"/>
    <property type="evidence" value="ECO:0007669"/>
    <property type="project" value="TreeGrafter"/>
</dbReference>
<dbReference type="EMBL" id="HBGE01080158">
    <property type="protein sequence ID" value="CAD9171085.1"/>
    <property type="molecule type" value="Transcribed_RNA"/>
</dbReference>
<evidence type="ECO:0000259" key="6">
    <source>
        <dbReference type="PROSITE" id="PS50089"/>
    </source>
</evidence>
<dbReference type="AlphaFoldDB" id="A0A7S1RMU8"/>
<dbReference type="InterPro" id="IPR001841">
    <property type="entry name" value="Znf_RING"/>
</dbReference>
<dbReference type="PANTHER" id="PTHR45931">
    <property type="entry name" value="SI:CH211-59O9.10"/>
    <property type="match status" value="1"/>
</dbReference>
<proteinExistence type="predicted"/>
<dbReference type="PROSITE" id="PS50089">
    <property type="entry name" value="ZF_RING_2"/>
    <property type="match status" value="1"/>
</dbReference>
<evidence type="ECO:0000256" key="1">
    <source>
        <dbReference type="ARBA" id="ARBA00022723"/>
    </source>
</evidence>